<dbReference type="WBParaSite" id="PSAMB.scaffold21855size559.g38432.t1">
    <property type="protein sequence ID" value="PSAMB.scaffold21855size559.g38432.t1"/>
    <property type="gene ID" value="PSAMB.scaffold21855size559.g38432"/>
</dbReference>
<dbReference type="Gene3D" id="3.80.10.10">
    <property type="entry name" value="Ribonuclease Inhibitor"/>
    <property type="match status" value="1"/>
</dbReference>
<keyword evidence="5" id="KW-1185">Reference proteome</keyword>
<evidence type="ECO:0000256" key="1">
    <source>
        <dbReference type="ARBA" id="ARBA00022614"/>
    </source>
</evidence>
<evidence type="ECO:0000256" key="3">
    <source>
        <dbReference type="ARBA" id="ARBA00022737"/>
    </source>
</evidence>
<sequence length="145" mass="16358">MLTTVEEKTFAGLTTLEILALDNNVLTSFHRLALAGTHQLSRLYLNDNKLKTLENNTLQYIESIAYIIDLSHNQWECTCNLQWLAKWVKGNEERMINLEKTTCLDPKTLPVMLESKCDPSNGANSVDEHSIWINVLGIVLGIVSV</sequence>
<evidence type="ECO:0000259" key="4">
    <source>
        <dbReference type="SMART" id="SM00082"/>
    </source>
</evidence>
<keyword evidence="2" id="KW-0732">Signal</keyword>
<organism evidence="5 6">
    <name type="scientific">Plectus sambesii</name>
    <dbReference type="NCBI Taxonomy" id="2011161"/>
    <lineage>
        <taxon>Eukaryota</taxon>
        <taxon>Metazoa</taxon>
        <taxon>Ecdysozoa</taxon>
        <taxon>Nematoda</taxon>
        <taxon>Chromadorea</taxon>
        <taxon>Plectida</taxon>
        <taxon>Plectina</taxon>
        <taxon>Plectoidea</taxon>
        <taxon>Plectidae</taxon>
        <taxon>Plectus</taxon>
    </lineage>
</organism>
<dbReference type="PANTHER" id="PTHR24369">
    <property type="entry name" value="ANTIGEN BSP, PUTATIVE-RELATED"/>
    <property type="match status" value="1"/>
</dbReference>
<dbReference type="AlphaFoldDB" id="A0A914VLX9"/>
<dbReference type="SMART" id="SM00082">
    <property type="entry name" value="LRRCT"/>
    <property type="match status" value="1"/>
</dbReference>
<protein>
    <submittedName>
        <fullName evidence="6">LRRCT domain-containing protein</fullName>
    </submittedName>
</protein>
<dbReference type="PANTHER" id="PTHR24369:SF210">
    <property type="entry name" value="CHAOPTIN-RELATED"/>
    <property type="match status" value="1"/>
</dbReference>
<name>A0A914VLX9_9BILA</name>
<dbReference type="InterPro" id="IPR001611">
    <property type="entry name" value="Leu-rich_rpt"/>
</dbReference>
<accession>A0A914VLX9</accession>
<dbReference type="InterPro" id="IPR000483">
    <property type="entry name" value="Cys-rich_flank_reg_C"/>
</dbReference>
<evidence type="ECO:0000256" key="2">
    <source>
        <dbReference type="ARBA" id="ARBA00022729"/>
    </source>
</evidence>
<dbReference type="Proteomes" id="UP000887566">
    <property type="component" value="Unplaced"/>
</dbReference>
<dbReference type="InterPro" id="IPR050541">
    <property type="entry name" value="LRR_TM_domain-containing"/>
</dbReference>
<dbReference type="GO" id="GO:0005886">
    <property type="term" value="C:plasma membrane"/>
    <property type="evidence" value="ECO:0007669"/>
    <property type="project" value="TreeGrafter"/>
</dbReference>
<keyword evidence="1" id="KW-0433">Leucine-rich repeat</keyword>
<proteinExistence type="predicted"/>
<feature type="domain" description="LRRCT" evidence="4">
    <location>
        <begin position="73"/>
        <end position="118"/>
    </location>
</feature>
<evidence type="ECO:0000313" key="5">
    <source>
        <dbReference type="Proteomes" id="UP000887566"/>
    </source>
</evidence>
<evidence type="ECO:0000313" key="6">
    <source>
        <dbReference type="WBParaSite" id="PSAMB.scaffold21855size559.g38432.t1"/>
    </source>
</evidence>
<dbReference type="Pfam" id="PF13855">
    <property type="entry name" value="LRR_8"/>
    <property type="match status" value="1"/>
</dbReference>
<reference evidence="6" key="1">
    <citation type="submission" date="2022-11" db="UniProtKB">
        <authorList>
            <consortium name="WormBaseParasite"/>
        </authorList>
    </citation>
    <scope>IDENTIFICATION</scope>
</reference>
<dbReference type="SUPFAM" id="SSF52058">
    <property type="entry name" value="L domain-like"/>
    <property type="match status" value="1"/>
</dbReference>
<keyword evidence="3" id="KW-0677">Repeat</keyword>
<dbReference type="InterPro" id="IPR032675">
    <property type="entry name" value="LRR_dom_sf"/>
</dbReference>